<dbReference type="RefSeq" id="WP_169075825.1">
    <property type="nucleotide sequence ID" value="NZ_JABBXH010000004.1"/>
</dbReference>
<dbReference type="Proteomes" id="UP000568664">
    <property type="component" value="Unassembled WGS sequence"/>
</dbReference>
<dbReference type="GO" id="GO:0050313">
    <property type="term" value="F:sulfur dioxygenase activity"/>
    <property type="evidence" value="ECO:0007669"/>
    <property type="project" value="InterPro"/>
</dbReference>
<dbReference type="GO" id="GO:0070813">
    <property type="term" value="P:hydrogen sulfide metabolic process"/>
    <property type="evidence" value="ECO:0007669"/>
    <property type="project" value="TreeGrafter"/>
</dbReference>
<keyword evidence="3" id="KW-0378">Hydrolase</keyword>
<dbReference type="GO" id="GO:0016787">
    <property type="term" value="F:hydrolase activity"/>
    <property type="evidence" value="ECO:0007669"/>
    <property type="project" value="UniProtKB-KW"/>
</dbReference>
<evidence type="ECO:0000256" key="1">
    <source>
        <dbReference type="ARBA" id="ARBA00022723"/>
    </source>
</evidence>
<dbReference type="AlphaFoldDB" id="A0A7Y0Q7S2"/>
<protein>
    <submittedName>
        <fullName evidence="3">MBL fold metallo-hydrolase</fullName>
    </submittedName>
</protein>
<evidence type="ECO:0000313" key="3">
    <source>
        <dbReference type="EMBL" id="NMP32496.1"/>
    </source>
</evidence>
<keyword evidence="1" id="KW-0479">Metal-binding</keyword>
<comment type="caution">
    <text evidence="3">The sequence shown here is derived from an EMBL/GenBank/DDBJ whole genome shotgun (WGS) entry which is preliminary data.</text>
</comment>
<dbReference type="Pfam" id="PF00753">
    <property type="entry name" value="Lactamase_B"/>
    <property type="match status" value="1"/>
</dbReference>
<dbReference type="PANTHER" id="PTHR43084:SF1">
    <property type="entry name" value="PERSULFIDE DIOXYGENASE ETHE1, MITOCHONDRIAL"/>
    <property type="match status" value="1"/>
</dbReference>
<dbReference type="SMART" id="SM00849">
    <property type="entry name" value="Lactamase_B"/>
    <property type="match status" value="1"/>
</dbReference>
<feature type="domain" description="Metallo-beta-lactamase" evidence="2">
    <location>
        <begin position="14"/>
        <end position="203"/>
    </location>
</feature>
<dbReference type="PANTHER" id="PTHR43084">
    <property type="entry name" value="PERSULFIDE DIOXYGENASE ETHE1"/>
    <property type="match status" value="1"/>
</dbReference>
<dbReference type="Gene3D" id="3.60.15.10">
    <property type="entry name" value="Ribonuclease Z/Hydroxyacylglutathione hydrolase-like"/>
    <property type="match status" value="1"/>
</dbReference>
<evidence type="ECO:0000313" key="4">
    <source>
        <dbReference type="Proteomes" id="UP000568664"/>
    </source>
</evidence>
<reference evidence="3 4" key="1">
    <citation type="submission" date="2020-04" db="EMBL/GenBank/DDBJ databases">
        <title>Thalassotalea sp. M1531, isolated from the surface of marine red alga.</title>
        <authorList>
            <person name="Pang L."/>
            <person name="Lu D.-C."/>
        </authorList>
    </citation>
    <scope>NUCLEOTIDE SEQUENCE [LARGE SCALE GENOMIC DNA]</scope>
    <source>
        <strain evidence="3 4">M1531</strain>
    </source>
</reference>
<dbReference type="GO" id="GO:0046872">
    <property type="term" value="F:metal ion binding"/>
    <property type="evidence" value="ECO:0007669"/>
    <property type="project" value="UniProtKB-KW"/>
</dbReference>
<dbReference type="EMBL" id="JABBXH010000004">
    <property type="protein sequence ID" value="NMP32496.1"/>
    <property type="molecule type" value="Genomic_DNA"/>
</dbReference>
<dbReference type="CDD" id="cd07724">
    <property type="entry name" value="POD-like_MBL-fold"/>
    <property type="match status" value="1"/>
</dbReference>
<organism evidence="3 4">
    <name type="scientific">Thalassotalea algicola</name>
    <dbReference type="NCBI Taxonomy" id="2716224"/>
    <lineage>
        <taxon>Bacteria</taxon>
        <taxon>Pseudomonadati</taxon>
        <taxon>Pseudomonadota</taxon>
        <taxon>Gammaproteobacteria</taxon>
        <taxon>Alteromonadales</taxon>
        <taxon>Colwelliaceae</taxon>
        <taxon>Thalassotalea</taxon>
    </lineage>
</organism>
<keyword evidence="4" id="KW-1185">Reference proteome</keyword>
<accession>A0A7Y0Q7S2</accession>
<dbReference type="InterPro" id="IPR001279">
    <property type="entry name" value="Metallo-B-lactamas"/>
</dbReference>
<name>A0A7Y0Q7S2_9GAMM</name>
<dbReference type="InterPro" id="IPR051682">
    <property type="entry name" value="Mito_Persulfide_Diox"/>
</dbReference>
<sequence>MQPVIKHFFHSASFTLTYVVSCPETKQCAIIDPALDFDIFSSHIDTSFAQEIIGYVKKQSLEVKWIMETHAHADHVTAASYLKKKLGGQLVCGRDVTSVQSTFKELFNFPDFKDDGSQFDLLVRDGESFDLGKLTFKVMSTPGHTPDSVTYVIGDHAFIGDTLFMPDSGSARCDFPDGSAALLYQSIQKIYQLDDNVKLYMCHDYQPNGREVAYYCTVAQQKAENIQICSNISEQAYIEKREQRDGKLAVPRLIYPSLQLNIRAGQLPGPESDNQYFLKTPIFGVENLN</sequence>
<gene>
    <name evidence="3" type="ORF">HII17_13080</name>
</gene>
<dbReference type="SUPFAM" id="SSF56281">
    <property type="entry name" value="Metallo-hydrolase/oxidoreductase"/>
    <property type="match status" value="1"/>
</dbReference>
<dbReference type="InterPro" id="IPR044528">
    <property type="entry name" value="POD-like_MBL-fold"/>
</dbReference>
<dbReference type="InterPro" id="IPR036866">
    <property type="entry name" value="RibonucZ/Hydroxyglut_hydro"/>
</dbReference>
<evidence type="ECO:0000259" key="2">
    <source>
        <dbReference type="SMART" id="SM00849"/>
    </source>
</evidence>
<dbReference type="GO" id="GO:0006749">
    <property type="term" value="P:glutathione metabolic process"/>
    <property type="evidence" value="ECO:0007669"/>
    <property type="project" value="InterPro"/>
</dbReference>
<proteinExistence type="predicted"/>